<feature type="domain" description="DnaK suppressor protein DksA N-terminal" evidence="7">
    <location>
        <begin position="23"/>
        <end position="92"/>
    </location>
</feature>
<reference evidence="9" key="1">
    <citation type="journal article" date="2011" name="Stand. Genomic Sci.">
        <title>Genome sequence of the filamentous, gliding Thiothrix nivea neotype strain (JP2(T)).</title>
        <authorList>
            <person name="Lapidus A."/>
            <person name="Nolan M."/>
            <person name="Lucas S."/>
            <person name="Glavina Del Rio T."/>
            <person name="Tice H."/>
            <person name="Cheng J.F."/>
            <person name="Tapia R."/>
            <person name="Han C."/>
            <person name="Goodwin L."/>
            <person name="Pitluck S."/>
            <person name="Liolios K."/>
            <person name="Pagani I."/>
            <person name="Ivanova N."/>
            <person name="Huntemann M."/>
            <person name="Mavromatis K."/>
            <person name="Mikhailova N."/>
            <person name="Pati A."/>
            <person name="Chen A."/>
            <person name="Palaniappan K."/>
            <person name="Land M."/>
            <person name="Brambilla E.M."/>
            <person name="Rohde M."/>
            <person name="Abt B."/>
            <person name="Verbarg S."/>
            <person name="Goker M."/>
            <person name="Bristow J."/>
            <person name="Eisen J.A."/>
            <person name="Markowitz V."/>
            <person name="Hugenholtz P."/>
            <person name="Kyrpides N.C."/>
            <person name="Klenk H.P."/>
            <person name="Woyke T."/>
        </authorList>
    </citation>
    <scope>NUCLEOTIDE SEQUENCE [LARGE SCALE GENOMIC DNA]</scope>
    <source>
        <strain evidence="9">ATCC 35100 / DSM 5205 / JP2</strain>
    </source>
</reference>
<evidence type="ECO:0000256" key="4">
    <source>
        <dbReference type="HAMAP-Rule" id="MF_00926"/>
    </source>
</evidence>
<comment type="subcellular location">
    <subcellularLocation>
        <location evidence="4">Cytoplasm</location>
    </subcellularLocation>
</comment>
<evidence type="ECO:0000256" key="1">
    <source>
        <dbReference type="ARBA" id="ARBA00022723"/>
    </source>
</evidence>
<evidence type="ECO:0000256" key="2">
    <source>
        <dbReference type="ARBA" id="ARBA00022771"/>
    </source>
</evidence>
<dbReference type="Gene3D" id="1.20.120.910">
    <property type="entry name" value="DksA, coiled-coil domain"/>
    <property type="match status" value="1"/>
</dbReference>
<dbReference type="PANTHER" id="PTHR33823">
    <property type="entry name" value="RNA POLYMERASE-BINDING TRANSCRIPTION FACTOR DKSA-RELATED"/>
    <property type="match status" value="1"/>
</dbReference>
<dbReference type="Pfam" id="PF21157">
    <property type="entry name" value="DksA_N"/>
    <property type="match status" value="1"/>
</dbReference>
<dbReference type="NCBIfam" id="TIGR02420">
    <property type="entry name" value="dksA"/>
    <property type="match status" value="1"/>
</dbReference>
<keyword evidence="1 4" id="KW-0479">Metal-binding</keyword>
<proteinExistence type="inferred from homology"/>
<keyword evidence="4" id="KW-0963">Cytoplasm</keyword>
<dbReference type="SUPFAM" id="SSF109635">
    <property type="entry name" value="DnaK suppressor protein DksA, alpha-hairpin domain"/>
    <property type="match status" value="1"/>
</dbReference>
<dbReference type="InterPro" id="IPR048489">
    <property type="entry name" value="DksA_N"/>
</dbReference>
<keyword evidence="3 4" id="KW-0862">Zinc</keyword>
<evidence type="ECO:0000313" key="9">
    <source>
        <dbReference type="Proteomes" id="UP000005317"/>
    </source>
</evidence>
<sequence>MGVSMTEAELLAMPPEDYMNEQQLAFFHQRLLAMRQEILKRGEETVQSLRESELLPDPADQATLEEEHVLELRTRDRDRKLLKKIGDALTRIDEGSYGYCEESGEPIGLPRLLARPTATLGIEAQTHREIQQRQFAG</sequence>
<dbReference type="PANTHER" id="PTHR33823:SF2">
    <property type="entry name" value="RNA POLYMERASE-BINDING TRANSCRIPTION FACTOR DKSA"/>
    <property type="match status" value="1"/>
</dbReference>
<accession>A0A656HBC3</accession>
<feature type="zinc finger region" description="dksA C4-type" evidence="5">
    <location>
        <begin position="100"/>
        <end position="124"/>
    </location>
</feature>
<keyword evidence="2 4" id="KW-0863">Zinc-finger</keyword>
<dbReference type="InterPro" id="IPR000962">
    <property type="entry name" value="Znf_DskA_TraR"/>
</dbReference>
<gene>
    <name evidence="4" type="primary">dksA</name>
    <name evidence="8" type="ORF">Thini_0978</name>
</gene>
<comment type="function">
    <text evidence="4">Transcription factor that acts by binding directly to the RNA polymerase (RNAP). Required for negative regulation of rRNA expression and positive regulation of several amino acid biosynthesis promoters. Also required for regulation of fis expression.</text>
</comment>
<evidence type="ECO:0000259" key="6">
    <source>
        <dbReference type="Pfam" id="PF01258"/>
    </source>
</evidence>
<keyword evidence="9" id="KW-1185">Reference proteome</keyword>
<feature type="domain" description="Zinc finger DksA/TraR C4-type" evidence="6">
    <location>
        <begin position="95"/>
        <end position="126"/>
    </location>
</feature>
<organism evidence="8 9">
    <name type="scientific">Thiothrix nivea (strain ATCC 35100 / DSM 5205 / JP2)</name>
    <dbReference type="NCBI Taxonomy" id="870187"/>
    <lineage>
        <taxon>Bacteria</taxon>
        <taxon>Pseudomonadati</taxon>
        <taxon>Pseudomonadota</taxon>
        <taxon>Gammaproteobacteria</taxon>
        <taxon>Thiotrichales</taxon>
        <taxon>Thiotrichaceae</taxon>
        <taxon>Thiothrix</taxon>
    </lineage>
</organism>
<dbReference type="InterPro" id="IPR012784">
    <property type="entry name" value="DksA_RNA_pol-bd"/>
</dbReference>
<dbReference type="GO" id="GO:0010468">
    <property type="term" value="P:regulation of gene expression"/>
    <property type="evidence" value="ECO:0007669"/>
    <property type="project" value="UniProtKB-UniRule"/>
</dbReference>
<comment type="caution">
    <text evidence="4">Lacks conserved residue(s) required for the propagation of feature annotation.</text>
</comment>
<dbReference type="GO" id="GO:0008270">
    <property type="term" value="F:zinc ion binding"/>
    <property type="evidence" value="ECO:0007669"/>
    <property type="project" value="UniProtKB-UniRule"/>
</dbReference>
<comment type="subunit">
    <text evidence="4">Interacts directly with the RNA polymerase.</text>
</comment>
<evidence type="ECO:0000256" key="3">
    <source>
        <dbReference type="ARBA" id="ARBA00022833"/>
    </source>
</evidence>
<name>A0A656HBC3_THINJ</name>
<dbReference type="Pfam" id="PF01258">
    <property type="entry name" value="zf-dskA_traR"/>
    <property type="match status" value="1"/>
</dbReference>
<protein>
    <recommendedName>
        <fullName evidence="4">RNA polymerase-binding transcription factor DksA</fullName>
    </recommendedName>
</protein>
<dbReference type="SUPFAM" id="SSF57716">
    <property type="entry name" value="Glucocorticoid receptor-like (DNA-binding domain)"/>
    <property type="match status" value="1"/>
</dbReference>
<dbReference type="InterPro" id="IPR037187">
    <property type="entry name" value="DnaK_N"/>
</dbReference>
<evidence type="ECO:0000313" key="8">
    <source>
        <dbReference type="EMBL" id="EIJ33603.1"/>
    </source>
</evidence>
<dbReference type="AlphaFoldDB" id="A0A656HBC3"/>
<comment type="similarity">
    <text evidence="4">Belongs to the DksA family.</text>
</comment>
<dbReference type="PROSITE" id="PS51128">
    <property type="entry name" value="ZF_DKSA_2"/>
    <property type="match status" value="1"/>
</dbReference>
<evidence type="ECO:0000256" key="5">
    <source>
        <dbReference type="PROSITE-ProRule" id="PRU00510"/>
    </source>
</evidence>
<dbReference type="Proteomes" id="UP000005317">
    <property type="component" value="Unassembled WGS sequence"/>
</dbReference>
<dbReference type="GO" id="GO:0005737">
    <property type="term" value="C:cytoplasm"/>
    <property type="evidence" value="ECO:0007669"/>
    <property type="project" value="UniProtKB-SubCell"/>
</dbReference>
<dbReference type="HAMAP" id="MF_00926">
    <property type="entry name" value="DksA"/>
    <property type="match status" value="1"/>
</dbReference>
<evidence type="ECO:0000259" key="7">
    <source>
        <dbReference type="Pfam" id="PF21157"/>
    </source>
</evidence>
<dbReference type="EMBL" id="JH651384">
    <property type="protein sequence ID" value="EIJ33603.1"/>
    <property type="molecule type" value="Genomic_DNA"/>
</dbReference>